<keyword evidence="1" id="KW-0449">Lipoprotein</keyword>
<comment type="subcellular location">
    <subcellularLocation>
        <location evidence="1">Cell membrane</location>
        <topology evidence="1">Lipid-anchor</topology>
        <orientation evidence="1">Cytoplasmic side</orientation>
    </subcellularLocation>
</comment>
<evidence type="ECO:0000256" key="1">
    <source>
        <dbReference type="RuleBase" id="RU364123"/>
    </source>
</evidence>
<keyword evidence="1" id="KW-0636">Prenylation</keyword>
<sequence length="141" mass="16035">MVCPECYCVDEEHMEDERAAPNGQDFYAVNPIEFGHHLWSNAIYLITLLIRQKLIHASDLDPIYRHLPASQRPKSVNRHSAFQGSMEGDPVVQVALISESAKLQSMLATYGISTQTPHEIEPVQIWPSWRMEGDLLDHLVL</sequence>
<dbReference type="PANTHER" id="PTHR10749">
    <property type="entry name" value="PHOSPHORYLASE B KINASE REGULATORY SUBUNIT"/>
    <property type="match status" value="1"/>
</dbReference>
<evidence type="ECO:0000313" key="3">
    <source>
        <dbReference type="WBParaSite" id="PDA_v2.g15541.t1"/>
    </source>
</evidence>
<keyword evidence="2" id="KW-1185">Reference proteome</keyword>
<evidence type="ECO:0000313" key="2">
    <source>
        <dbReference type="Proteomes" id="UP000887578"/>
    </source>
</evidence>
<dbReference type="Proteomes" id="UP000887578">
    <property type="component" value="Unplaced"/>
</dbReference>
<accession>A0A914PD33</accession>
<dbReference type="GO" id="GO:0005964">
    <property type="term" value="C:phosphorylase kinase complex"/>
    <property type="evidence" value="ECO:0007669"/>
    <property type="project" value="TreeGrafter"/>
</dbReference>
<name>A0A914PD33_9BILA</name>
<keyword evidence="1" id="KW-1003">Cell membrane</keyword>
<dbReference type="PANTHER" id="PTHR10749:SF8">
    <property type="entry name" value="PHOSPHORYLASE B KINASE REGULATORY SUBUNIT BETA"/>
    <property type="match status" value="1"/>
</dbReference>
<keyword evidence="1" id="KW-0321">Glycogen metabolism</keyword>
<keyword evidence="1" id="KW-0119">Carbohydrate metabolism</keyword>
<proteinExistence type="inferred from homology"/>
<dbReference type="AlphaFoldDB" id="A0A914PD33"/>
<comment type="similarity">
    <text evidence="1">Belongs to the phosphorylase b kinase regulatory chain family.</text>
</comment>
<dbReference type="GO" id="GO:0005516">
    <property type="term" value="F:calmodulin binding"/>
    <property type="evidence" value="ECO:0007669"/>
    <property type="project" value="UniProtKB-KW"/>
</dbReference>
<dbReference type="GO" id="GO:0005886">
    <property type="term" value="C:plasma membrane"/>
    <property type="evidence" value="ECO:0007669"/>
    <property type="project" value="UniProtKB-SubCell"/>
</dbReference>
<dbReference type="GO" id="GO:0005977">
    <property type="term" value="P:glycogen metabolic process"/>
    <property type="evidence" value="ECO:0007669"/>
    <property type="project" value="UniProtKB-KW"/>
</dbReference>
<keyword evidence="1" id="KW-0472">Membrane</keyword>
<dbReference type="WBParaSite" id="PDA_v2.g15541.t1">
    <property type="protein sequence ID" value="PDA_v2.g15541.t1"/>
    <property type="gene ID" value="PDA_v2.g15541"/>
</dbReference>
<protein>
    <recommendedName>
        <fullName evidence="1">Phosphorylase b kinase regulatory subunit</fullName>
    </recommendedName>
</protein>
<dbReference type="InterPro" id="IPR008928">
    <property type="entry name" value="6-hairpin_glycosidase_sf"/>
</dbReference>
<organism evidence="2 3">
    <name type="scientific">Panagrolaimus davidi</name>
    <dbReference type="NCBI Taxonomy" id="227884"/>
    <lineage>
        <taxon>Eukaryota</taxon>
        <taxon>Metazoa</taxon>
        <taxon>Ecdysozoa</taxon>
        <taxon>Nematoda</taxon>
        <taxon>Chromadorea</taxon>
        <taxon>Rhabditida</taxon>
        <taxon>Tylenchina</taxon>
        <taxon>Panagrolaimomorpha</taxon>
        <taxon>Panagrolaimoidea</taxon>
        <taxon>Panagrolaimidae</taxon>
        <taxon>Panagrolaimus</taxon>
    </lineage>
</organism>
<comment type="pathway">
    <text evidence="1">Glycan biosynthesis; glycogen metabolism.</text>
</comment>
<reference evidence="3" key="1">
    <citation type="submission" date="2022-11" db="UniProtKB">
        <authorList>
            <consortium name="WormBaseParasite"/>
        </authorList>
    </citation>
    <scope>IDENTIFICATION</scope>
</reference>
<dbReference type="InterPro" id="IPR008734">
    <property type="entry name" value="PHK_A/B_su"/>
</dbReference>
<dbReference type="SUPFAM" id="SSF48208">
    <property type="entry name" value="Six-hairpin glycosidases"/>
    <property type="match status" value="1"/>
</dbReference>
<keyword evidence="1" id="KW-0112">Calmodulin-binding</keyword>
<comment type="function">
    <text evidence="1">Phosphorylase b kinase catalyzes the phosphorylation of serine in certain substrates, including troponin I.</text>
</comment>